<dbReference type="InterPro" id="IPR036388">
    <property type="entry name" value="WH-like_DNA-bd_sf"/>
</dbReference>
<organism evidence="4">
    <name type="scientific">Klebsiella pneumoniae</name>
    <dbReference type="NCBI Taxonomy" id="573"/>
    <lineage>
        <taxon>Bacteria</taxon>
        <taxon>Pseudomonadati</taxon>
        <taxon>Pseudomonadota</taxon>
        <taxon>Gammaproteobacteria</taxon>
        <taxon>Enterobacterales</taxon>
        <taxon>Enterobacteriaceae</taxon>
        <taxon>Klebsiella/Raoultella group</taxon>
        <taxon>Klebsiella</taxon>
        <taxon>Klebsiella pneumoniae complex</taxon>
    </lineage>
</organism>
<evidence type="ECO:0000313" key="4">
    <source>
        <dbReference type="EMBL" id="VGM39084.1"/>
    </source>
</evidence>
<dbReference type="PANTHER" id="PTHR30319:SF1">
    <property type="entry name" value="TRANSCRIPTIONAL REPRESSOR PAAX"/>
    <property type="match status" value="1"/>
</dbReference>
<dbReference type="NCBIfam" id="TIGR02277">
    <property type="entry name" value="PaaX_trns_reg"/>
    <property type="match status" value="1"/>
</dbReference>
<dbReference type="InterPro" id="IPR048846">
    <property type="entry name" value="PaaX-like_central"/>
</dbReference>
<name>A0A486UL85_KLEPN</name>
<gene>
    <name evidence="4" type="primary">paaX</name>
    <name evidence="4" type="ORF">SAMEA4873563_01216</name>
</gene>
<dbReference type="GO" id="GO:0006351">
    <property type="term" value="P:DNA-templated transcription"/>
    <property type="evidence" value="ECO:0007669"/>
    <property type="project" value="InterPro"/>
</dbReference>
<dbReference type="Pfam" id="PF07848">
    <property type="entry name" value="PaaX"/>
    <property type="match status" value="1"/>
</dbReference>
<sequence>MNQMSKLDAFIQQAVTAMPISGTSLIASLYGDALLQRGGEVWLGSVAALLEGLGFGERFVRTALFRLNKEEWLDVIRIGRRSFYRLSDKGLRLTRRAEHKIYRASAPEWDGTWLLLLSEGLEKNVLADVKKQLLWQGFGALAPSLLASPSQKLADVQSLLHEAGVAENVICFEAHSPLALSHSPLALSRAALRSRVEECWHLTEQNEMYESFISLFRPLLPLLRDCDPAELTPERCFQIQLLLIHFYRRVVLKDPLLPEELLPAHWAGQTARQLCINIYQRVNPGALAFVSEKGESSVGELPAPGPLYYQRFGGLPGA</sequence>
<protein>
    <submittedName>
        <fullName evidence="4">Phenylacetic acid degradation protein</fullName>
    </submittedName>
</protein>
<dbReference type="Gene3D" id="1.20.58.1460">
    <property type="match status" value="1"/>
</dbReference>
<reference evidence="4" key="1">
    <citation type="submission" date="2019-03" db="EMBL/GenBank/DDBJ databases">
        <authorList>
            <consortium name="Pathogen Informatics"/>
        </authorList>
    </citation>
    <scope>NUCLEOTIDE SEQUENCE</scope>
    <source>
        <strain evidence="4">5012STDY7626362</strain>
    </source>
</reference>
<feature type="domain" description="Transcriptional repressor PaaX-like central Cas2-like" evidence="3">
    <location>
        <begin position="107"/>
        <end position="176"/>
    </location>
</feature>
<proteinExistence type="predicted"/>
<dbReference type="Pfam" id="PF08223">
    <property type="entry name" value="PaaX_C"/>
    <property type="match status" value="1"/>
</dbReference>
<dbReference type="InterPro" id="IPR013225">
    <property type="entry name" value="PaaX_C"/>
</dbReference>
<feature type="domain" description="Transcriptional repressor PaaX-like N-terminal" evidence="1">
    <location>
        <begin position="22"/>
        <end position="90"/>
    </location>
</feature>
<evidence type="ECO:0000259" key="1">
    <source>
        <dbReference type="Pfam" id="PF07848"/>
    </source>
</evidence>
<dbReference type="EMBL" id="CAAHDH010000001">
    <property type="protein sequence ID" value="VGM39084.1"/>
    <property type="molecule type" value="Genomic_DNA"/>
</dbReference>
<dbReference type="AlphaFoldDB" id="A0A486UL85"/>
<evidence type="ECO:0000259" key="3">
    <source>
        <dbReference type="Pfam" id="PF20803"/>
    </source>
</evidence>
<feature type="domain" description="Transcriptional repressor PaaX-like C-terminal" evidence="2">
    <location>
        <begin position="200"/>
        <end position="291"/>
    </location>
</feature>
<dbReference type="InterPro" id="IPR012906">
    <property type="entry name" value="PaaX-like_N"/>
</dbReference>
<dbReference type="InterPro" id="IPR011965">
    <property type="entry name" value="PaaX_trns_reg"/>
</dbReference>
<dbReference type="Pfam" id="PF20803">
    <property type="entry name" value="PaaX_M"/>
    <property type="match status" value="1"/>
</dbReference>
<dbReference type="PIRSF" id="PIRSF020623">
    <property type="entry name" value="PaaX"/>
    <property type="match status" value="1"/>
</dbReference>
<dbReference type="Gene3D" id="1.10.10.10">
    <property type="entry name" value="Winged helix-like DNA-binding domain superfamily/Winged helix DNA-binding domain"/>
    <property type="match status" value="1"/>
</dbReference>
<dbReference type="PANTHER" id="PTHR30319">
    <property type="entry name" value="PHENYLACETIC ACID REGULATOR-RELATED TRANSCRIPTIONAL REPRESSOR"/>
    <property type="match status" value="1"/>
</dbReference>
<evidence type="ECO:0000259" key="2">
    <source>
        <dbReference type="Pfam" id="PF08223"/>
    </source>
</evidence>
<accession>A0A486UL85</accession>